<organism evidence="2 3">
    <name type="scientific">Amycolatopsis albispora</name>
    <dbReference type="NCBI Taxonomy" id="1804986"/>
    <lineage>
        <taxon>Bacteria</taxon>
        <taxon>Bacillati</taxon>
        <taxon>Actinomycetota</taxon>
        <taxon>Actinomycetes</taxon>
        <taxon>Pseudonocardiales</taxon>
        <taxon>Pseudonocardiaceae</taxon>
        <taxon>Amycolatopsis</taxon>
    </lineage>
</organism>
<name>A0A344L6V1_9PSEU</name>
<keyword evidence="3" id="KW-1185">Reference proteome</keyword>
<dbReference type="EMBL" id="CP015163">
    <property type="protein sequence ID" value="AXB43775.1"/>
    <property type="molecule type" value="Genomic_DNA"/>
</dbReference>
<evidence type="ECO:0000313" key="3">
    <source>
        <dbReference type="Proteomes" id="UP000250434"/>
    </source>
</evidence>
<feature type="domain" description="DUF6292" evidence="1">
    <location>
        <begin position="18"/>
        <end position="103"/>
    </location>
</feature>
<dbReference type="RefSeq" id="WP_113693010.1">
    <property type="nucleotide sequence ID" value="NZ_CP015163.1"/>
</dbReference>
<protein>
    <recommendedName>
        <fullName evidence="1">DUF6292 domain-containing protein</fullName>
    </recommendedName>
</protein>
<reference evidence="2 3" key="1">
    <citation type="submission" date="2016-04" db="EMBL/GenBank/DDBJ databases">
        <title>Complete genome sequence and analysis of deep-sea sediment isolate, Amycolatopsis sp. WP1.</title>
        <authorList>
            <person name="Wang H."/>
            <person name="Chen S."/>
            <person name="Wu Q."/>
        </authorList>
    </citation>
    <scope>NUCLEOTIDE SEQUENCE [LARGE SCALE GENOMIC DNA]</scope>
    <source>
        <strain evidence="2 3">WP1</strain>
    </source>
</reference>
<evidence type="ECO:0000259" key="1">
    <source>
        <dbReference type="Pfam" id="PF19809"/>
    </source>
</evidence>
<dbReference type="Proteomes" id="UP000250434">
    <property type="component" value="Chromosome"/>
</dbReference>
<proteinExistence type="predicted"/>
<evidence type="ECO:0000313" key="2">
    <source>
        <dbReference type="EMBL" id="AXB43775.1"/>
    </source>
</evidence>
<gene>
    <name evidence="2" type="ORF">A4R43_15620</name>
</gene>
<dbReference type="KEGG" id="aab:A4R43_15620"/>
<dbReference type="Pfam" id="PF19809">
    <property type="entry name" value="DUF6292"/>
    <property type="match status" value="1"/>
</dbReference>
<dbReference type="InterPro" id="IPR046259">
    <property type="entry name" value="DUF6292"/>
</dbReference>
<sequence>MVPLLETDFEFTRALRAYTAAVGSACGAGPESCTVDTGTPASAYIALDGRLRRYPDRDVALVWDERHGWALAVETHSAEDLLIVCYLGHKLLARPAEVARFAAKALSGRPGLAEPPQLREAGAHDWLTDRLRPYVTGLLKAS</sequence>
<dbReference type="OrthoDB" id="4190452at2"/>
<dbReference type="AlphaFoldDB" id="A0A344L6V1"/>
<accession>A0A344L6V1</accession>